<feature type="region of interest" description="Disordered" evidence="6">
    <location>
        <begin position="24"/>
        <end position="90"/>
    </location>
</feature>
<dbReference type="Gene3D" id="1.10.10.10">
    <property type="entry name" value="Winged helix-like DNA-binding domain superfamily/Winged helix DNA-binding domain"/>
    <property type="match status" value="1"/>
</dbReference>
<keyword evidence="9" id="KW-1185">Reference proteome</keyword>
<keyword evidence="4" id="KW-0238">DNA-binding</keyword>
<dbReference type="Pfam" id="PF04542">
    <property type="entry name" value="Sigma70_r2"/>
    <property type="match status" value="1"/>
</dbReference>
<evidence type="ECO:0000259" key="7">
    <source>
        <dbReference type="Pfam" id="PF04542"/>
    </source>
</evidence>
<dbReference type="InterPro" id="IPR036388">
    <property type="entry name" value="WH-like_DNA-bd_sf"/>
</dbReference>
<dbReference type="SUPFAM" id="SSF88659">
    <property type="entry name" value="Sigma3 and sigma4 domains of RNA polymerase sigma factors"/>
    <property type="match status" value="1"/>
</dbReference>
<feature type="region of interest" description="Disordered" evidence="6">
    <location>
        <begin position="135"/>
        <end position="155"/>
    </location>
</feature>
<reference evidence="8 9" key="1">
    <citation type="submission" date="2019-06" db="EMBL/GenBank/DDBJ databases">
        <title>New taxonomy in bacterial strain CC-CFT640, isolated from vineyard.</title>
        <authorList>
            <person name="Lin S.-Y."/>
            <person name="Tsai C.-F."/>
            <person name="Young C.-C."/>
        </authorList>
    </citation>
    <scope>NUCLEOTIDE SEQUENCE [LARGE SCALE GENOMIC DNA]</scope>
    <source>
        <strain evidence="8 9">CC-CFT640</strain>
    </source>
</reference>
<evidence type="ECO:0000256" key="6">
    <source>
        <dbReference type="SAM" id="MobiDB-lite"/>
    </source>
</evidence>
<protein>
    <submittedName>
        <fullName evidence="8">Sigma-70 family RNA polymerase sigma factor</fullName>
    </submittedName>
</protein>
<dbReference type="PANTHER" id="PTHR43133">
    <property type="entry name" value="RNA POLYMERASE ECF-TYPE SIGMA FACTO"/>
    <property type="match status" value="1"/>
</dbReference>
<feature type="compositionally biased region" description="Basic residues" evidence="6">
    <location>
        <begin position="80"/>
        <end position="89"/>
    </location>
</feature>
<evidence type="ECO:0000313" key="9">
    <source>
        <dbReference type="Proteomes" id="UP000321638"/>
    </source>
</evidence>
<organism evidence="8 9">
    <name type="scientific">Vineibacter terrae</name>
    <dbReference type="NCBI Taxonomy" id="2586908"/>
    <lineage>
        <taxon>Bacteria</taxon>
        <taxon>Pseudomonadati</taxon>
        <taxon>Pseudomonadota</taxon>
        <taxon>Alphaproteobacteria</taxon>
        <taxon>Hyphomicrobiales</taxon>
        <taxon>Vineibacter</taxon>
    </lineage>
</organism>
<dbReference type="OrthoDB" id="7193272at2"/>
<dbReference type="RefSeq" id="WP_147849160.1">
    <property type="nucleotide sequence ID" value="NZ_VDUZ01000027.1"/>
</dbReference>
<dbReference type="SUPFAM" id="SSF88946">
    <property type="entry name" value="Sigma2 domain of RNA polymerase sigma factors"/>
    <property type="match status" value="1"/>
</dbReference>
<evidence type="ECO:0000313" key="8">
    <source>
        <dbReference type="EMBL" id="TXL73140.1"/>
    </source>
</evidence>
<evidence type="ECO:0000256" key="2">
    <source>
        <dbReference type="ARBA" id="ARBA00023015"/>
    </source>
</evidence>
<feature type="domain" description="RNA polymerase sigma-70 region 2" evidence="7">
    <location>
        <begin position="169"/>
        <end position="233"/>
    </location>
</feature>
<dbReference type="NCBIfam" id="TIGR02937">
    <property type="entry name" value="sigma70-ECF"/>
    <property type="match status" value="1"/>
</dbReference>
<evidence type="ECO:0000256" key="4">
    <source>
        <dbReference type="ARBA" id="ARBA00023125"/>
    </source>
</evidence>
<dbReference type="GO" id="GO:0006352">
    <property type="term" value="P:DNA-templated transcription initiation"/>
    <property type="evidence" value="ECO:0007669"/>
    <property type="project" value="InterPro"/>
</dbReference>
<dbReference type="InterPro" id="IPR014284">
    <property type="entry name" value="RNA_pol_sigma-70_dom"/>
</dbReference>
<dbReference type="GO" id="GO:0016987">
    <property type="term" value="F:sigma factor activity"/>
    <property type="evidence" value="ECO:0007669"/>
    <property type="project" value="UniProtKB-KW"/>
</dbReference>
<dbReference type="AlphaFoldDB" id="A0A5C8PIT0"/>
<evidence type="ECO:0000256" key="5">
    <source>
        <dbReference type="ARBA" id="ARBA00023163"/>
    </source>
</evidence>
<gene>
    <name evidence="8" type="ORF">FHP25_22165</name>
</gene>
<dbReference type="InterPro" id="IPR007627">
    <property type="entry name" value="RNA_pol_sigma70_r2"/>
</dbReference>
<dbReference type="Proteomes" id="UP000321638">
    <property type="component" value="Unassembled WGS sequence"/>
</dbReference>
<keyword evidence="2" id="KW-0805">Transcription regulation</keyword>
<dbReference type="InterPro" id="IPR039425">
    <property type="entry name" value="RNA_pol_sigma-70-like"/>
</dbReference>
<keyword evidence="5" id="KW-0804">Transcription</keyword>
<proteinExistence type="inferred from homology"/>
<evidence type="ECO:0000256" key="3">
    <source>
        <dbReference type="ARBA" id="ARBA00023082"/>
    </source>
</evidence>
<comment type="similarity">
    <text evidence="1">Belongs to the sigma-70 factor family. ECF subfamily.</text>
</comment>
<sequence>MEQPSVDQVLLYAAVVKVVPLFPRPAARPSSHGEAARHYAPGSRCALSNGRDGLLASRSDRGEPEPGEEPEEAGSQPAKPGKRRKRARRVLSPADVLARAIEPGRRFNGSSSVSTTPAQVLARALDHGVARFPKGLQSRPERCPSAPEQLEPDPPPAFSDVQFWQIWMSNRDYLLRCSLRFSSGNAADAEDALSDAMLKAAAAFRTTVVRNQRAWLLRLVHNACMDRHRGYQRQNRIVKDAAHDGDYLFPAVAPQPDRSPEELLSALQFATQLQRALDELPRSLAEPLRLYLDNRPDAEIAGNLNVTKEVIRKRRQMARDWLRRRLQG</sequence>
<keyword evidence="3" id="KW-0731">Sigma factor</keyword>
<evidence type="ECO:0000256" key="1">
    <source>
        <dbReference type="ARBA" id="ARBA00010641"/>
    </source>
</evidence>
<dbReference type="GO" id="GO:0003677">
    <property type="term" value="F:DNA binding"/>
    <property type="evidence" value="ECO:0007669"/>
    <property type="project" value="UniProtKB-KW"/>
</dbReference>
<name>A0A5C8PIT0_9HYPH</name>
<comment type="caution">
    <text evidence="8">The sequence shown here is derived from an EMBL/GenBank/DDBJ whole genome shotgun (WGS) entry which is preliminary data.</text>
</comment>
<dbReference type="InterPro" id="IPR013324">
    <property type="entry name" value="RNA_pol_sigma_r3/r4-like"/>
</dbReference>
<accession>A0A5C8PIT0</accession>
<dbReference type="EMBL" id="VDUZ01000027">
    <property type="protein sequence ID" value="TXL73140.1"/>
    <property type="molecule type" value="Genomic_DNA"/>
</dbReference>
<dbReference type="Gene3D" id="1.10.1740.10">
    <property type="match status" value="1"/>
</dbReference>
<dbReference type="InterPro" id="IPR013325">
    <property type="entry name" value="RNA_pol_sigma_r2"/>
</dbReference>
<dbReference type="PANTHER" id="PTHR43133:SF8">
    <property type="entry name" value="RNA POLYMERASE SIGMA FACTOR HI_1459-RELATED"/>
    <property type="match status" value="1"/>
</dbReference>